<dbReference type="AlphaFoldDB" id="A0A327M826"/>
<gene>
    <name evidence="7" type="ORF">DOO78_11140</name>
</gene>
<dbReference type="GO" id="GO:0003700">
    <property type="term" value="F:DNA-binding transcription factor activity"/>
    <property type="evidence" value="ECO:0007669"/>
    <property type="project" value="InterPro"/>
</dbReference>
<dbReference type="CDD" id="cd00609">
    <property type="entry name" value="AAT_like"/>
    <property type="match status" value="1"/>
</dbReference>
<dbReference type="SUPFAM" id="SSF46785">
    <property type="entry name" value="Winged helix' DNA-binding domain"/>
    <property type="match status" value="1"/>
</dbReference>
<evidence type="ECO:0000256" key="3">
    <source>
        <dbReference type="ARBA" id="ARBA00023015"/>
    </source>
</evidence>
<evidence type="ECO:0000313" key="7">
    <source>
        <dbReference type="EMBL" id="RAI59080.1"/>
    </source>
</evidence>
<evidence type="ECO:0000259" key="6">
    <source>
        <dbReference type="PROSITE" id="PS50949"/>
    </source>
</evidence>
<dbReference type="PROSITE" id="PS50949">
    <property type="entry name" value="HTH_GNTR"/>
    <property type="match status" value="1"/>
</dbReference>
<dbReference type="GO" id="GO:0030170">
    <property type="term" value="F:pyridoxal phosphate binding"/>
    <property type="evidence" value="ECO:0007669"/>
    <property type="project" value="InterPro"/>
</dbReference>
<keyword evidence="7" id="KW-0808">Transferase</keyword>
<evidence type="ECO:0000256" key="2">
    <source>
        <dbReference type="ARBA" id="ARBA00022898"/>
    </source>
</evidence>
<keyword evidence="5" id="KW-0804">Transcription</keyword>
<dbReference type="Gene3D" id="1.10.10.10">
    <property type="entry name" value="Winged helix-like DNA-binding domain superfamily/Winged helix DNA-binding domain"/>
    <property type="match status" value="1"/>
</dbReference>
<dbReference type="InterPro" id="IPR051446">
    <property type="entry name" value="HTH_trans_reg/aminotransferase"/>
</dbReference>
<feature type="domain" description="HTH gntR-type" evidence="6">
    <location>
        <begin position="21"/>
        <end position="89"/>
    </location>
</feature>
<evidence type="ECO:0000256" key="4">
    <source>
        <dbReference type="ARBA" id="ARBA00023125"/>
    </source>
</evidence>
<dbReference type="GO" id="GO:0008483">
    <property type="term" value="F:transaminase activity"/>
    <property type="evidence" value="ECO:0007669"/>
    <property type="project" value="UniProtKB-KW"/>
</dbReference>
<dbReference type="InterPro" id="IPR036390">
    <property type="entry name" value="WH_DNA-bd_sf"/>
</dbReference>
<accession>A0A327M826</accession>
<dbReference type="PANTHER" id="PTHR46577:SF1">
    <property type="entry name" value="HTH-TYPE TRANSCRIPTIONAL REGULATORY PROTEIN GABR"/>
    <property type="match status" value="1"/>
</dbReference>
<organism evidence="7 8">
    <name type="scientific">Roseicella frigidaeris</name>
    <dbReference type="NCBI Taxonomy" id="2230885"/>
    <lineage>
        <taxon>Bacteria</taxon>
        <taxon>Pseudomonadati</taxon>
        <taxon>Pseudomonadota</taxon>
        <taxon>Alphaproteobacteria</taxon>
        <taxon>Acetobacterales</taxon>
        <taxon>Roseomonadaceae</taxon>
        <taxon>Roseicella</taxon>
    </lineage>
</organism>
<protein>
    <submittedName>
        <fullName evidence="7">PLP-dependent aminotransferase family protein</fullName>
    </submittedName>
</protein>
<evidence type="ECO:0000256" key="1">
    <source>
        <dbReference type="ARBA" id="ARBA00005384"/>
    </source>
</evidence>
<dbReference type="Pfam" id="PF00155">
    <property type="entry name" value="Aminotran_1_2"/>
    <property type="match status" value="1"/>
</dbReference>
<dbReference type="InterPro" id="IPR015424">
    <property type="entry name" value="PyrdxlP-dep_Trfase"/>
</dbReference>
<dbReference type="SMART" id="SM00345">
    <property type="entry name" value="HTH_GNTR"/>
    <property type="match status" value="1"/>
</dbReference>
<dbReference type="Pfam" id="PF00392">
    <property type="entry name" value="GntR"/>
    <property type="match status" value="1"/>
</dbReference>
<dbReference type="Gene3D" id="3.40.640.10">
    <property type="entry name" value="Type I PLP-dependent aspartate aminotransferase-like (Major domain)"/>
    <property type="match status" value="1"/>
</dbReference>
<keyword evidence="4" id="KW-0238">DNA-binding</keyword>
<keyword evidence="2" id="KW-0663">Pyridoxal phosphate</keyword>
<evidence type="ECO:0000256" key="5">
    <source>
        <dbReference type="ARBA" id="ARBA00023163"/>
    </source>
</evidence>
<name>A0A327M826_9PROT</name>
<dbReference type="OrthoDB" id="9804020at2"/>
<keyword evidence="7" id="KW-0032">Aminotransferase</keyword>
<dbReference type="GO" id="GO:0003677">
    <property type="term" value="F:DNA binding"/>
    <property type="evidence" value="ECO:0007669"/>
    <property type="project" value="UniProtKB-KW"/>
</dbReference>
<dbReference type="InterPro" id="IPR000524">
    <property type="entry name" value="Tscrpt_reg_HTH_GntR"/>
</dbReference>
<keyword evidence="8" id="KW-1185">Reference proteome</keyword>
<comment type="caution">
    <text evidence="7">The sequence shown here is derived from an EMBL/GenBank/DDBJ whole genome shotgun (WGS) entry which is preliminary data.</text>
</comment>
<dbReference type="SUPFAM" id="SSF53383">
    <property type="entry name" value="PLP-dependent transferases"/>
    <property type="match status" value="1"/>
</dbReference>
<dbReference type="InterPro" id="IPR036388">
    <property type="entry name" value="WH-like_DNA-bd_sf"/>
</dbReference>
<dbReference type="Proteomes" id="UP000249065">
    <property type="component" value="Unassembled WGS sequence"/>
</dbReference>
<reference evidence="8" key="1">
    <citation type="submission" date="2018-06" db="EMBL/GenBank/DDBJ databases">
        <authorList>
            <person name="Khan S.A."/>
        </authorList>
    </citation>
    <scope>NUCLEOTIDE SEQUENCE [LARGE SCALE GENOMIC DNA]</scope>
    <source>
        <strain evidence="8">DB-1506</strain>
    </source>
</reference>
<dbReference type="EMBL" id="QLIX01000006">
    <property type="protein sequence ID" value="RAI59080.1"/>
    <property type="molecule type" value="Genomic_DNA"/>
</dbReference>
<dbReference type="RefSeq" id="WP_111469832.1">
    <property type="nucleotide sequence ID" value="NZ_QLIX01000006.1"/>
</dbReference>
<dbReference type="InterPro" id="IPR004839">
    <property type="entry name" value="Aminotransferase_I/II_large"/>
</dbReference>
<proteinExistence type="inferred from homology"/>
<dbReference type="InterPro" id="IPR015421">
    <property type="entry name" value="PyrdxlP-dep_Trfase_major"/>
</dbReference>
<sequence length="477" mass="48979">MTAPPERQDSGWVPDIAGATGPLYRAVADAIAAAIASGALRPGARLPTHRALAQALGLDLTTITRAYAEARRRGLLEATIGRGTFVRRHRLPVAASRAEEGGGPVDLGMNMPPHPAGLALPDLLQRGLSGVLARGDAPDLLTYRTGAGSAEERAAGATWLRPTLGAVDPARILVCPGAQPALLAVLGAVAAPGDTLLADAFTYPGLRSAAAALGLRLVGVAADGEGLSPDALEAACRETGARALYCIPTVQNPTTATLPPGRRQAIAELARRHGLSIVEDDAYGLLPSTPLPAIGSLAPDRTFHIATLSKVLTPALRIAYLVAPDAAGAARLAGALRANVLMASPLLSGLTTAWIGDGTAGAILAAIRRECAARQRIARAILPPGSFEAHPEGLHLWLRLPARWDRLHFTAHLRRHGGLAVVPSDAFAAGAAAEPALAGRVRVSLGAAPGQEGLRAALRVVANALTEETPAPFAEVV</sequence>
<comment type="similarity">
    <text evidence="1">In the C-terminal section; belongs to the class-I pyridoxal-phosphate-dependent aminotransferase family.</text>
</comment>
<keyword evidence="3" id="KW-0805">Transcription regulation</keyword>
<dbReference type="PANTHER" id="PTHR46577">
    <property type="entry name" value="HTH-TYPE TRANSCRIPTIONAL REGULATORY PROTEIN GABR"/>
    <property type="match status" value="1"/>
</dbReference>
<evidence type="ECO:0000313" key="8">
    <source>
        <dbReference type="Proteomes" id="UP000249065"/>
    </source>
</evidence>